<evidence type="ECO:0000256" key="2">
    <source>
        <dbReference type="ARBA" id="ARBA00007209"/>
    </source>
</evidence>
<sequence>MARYAAQCPTDESSFIRIAMLQCHLGNPSPFTPRPAHHRNKPKSRPTTGQTRCVYSRNPEIQLEFRTSTHPRNKSTFIPTIKLILLVRMLNRQYLDLRCSSNDPGRVRDERCRIDEHPTDPNAQQSPQIEPCGVGNFNYKPEAGDCPTVNALRERITEAGKPPPYFPQLNDNVPAIDEGPMGPVGPWATGRPVFSPVNGMTGIRPVVDRYSMTRYTPAQWRNHNKTFFDQSSRMISNARTLAKDVREHNSRAYRETDKNQLENRDRLSGRSGEIHYWKMELERAIIELTDEIELLEVEHRRVKQSLSVLTIPESIAGEFLQIRSTRMEPDLVRDKVEDELVKETALCSVVRNILNKTRESIEDQLLELKAVKTRLEFDLTDKVDAYANDSACIGLTNDSPLIMMKPGATRVPPEQSSPEGYDNFTKVNLESSENTRQKSIALRATLNDTYLKVVKDLRQQATEVDLALTDNVNVTEQVCQALEKELVNCLNQLSDTEKLIEELRGANRGLEEAMKVAQTRLDIRHERRNVENCRDIPQYGLIEEVKIIGENLTSMAGQLRQAEETQAGLVKSRGDLEREIMVKRKTLYIDRDRGQLLRSFYPSAEALSGHEFQEPQADELEKEAAEEKLYQDSVVRTSDCSLPLNKWATLAQQTGSRPSVDKFTVSRFSPGEWYLHNEAVAQNAFQSINDIKNEAFSLEQIQNEIYHRVDENQLNNKYYLTVNARALFNRKRELELINKDVIDELESIKNLIQQLMKSDRAIESIKKIVQDLKCLRNTRLEHDLVHDAVTEEILKEEELCKEKLKLNKKCIERVKQQLNELKEAKQRVEYDWSCKKDAYHIDTGCLALNNISKNLEWKPGCAQLPAGQCTPLGHEQFTDESIAYAQIAINRSRVLKTTIRDHIDKLVKDLLLQACQVDISLTNKFNETDQACRRLEQALLECSKSLADSEKVIVNTSKAIRKLDAPSKCAQTRLSMRLERLNIEHCRDIPQFSLIDELKDISVGVSALSTKINNTKNITETLDKSYKKIQHEIMVKRKSLWIDGERCRMLRSFYPSEQTLYGY</sequence>
<feature type="compositionally biased region" description="Basic residues" evidence="6">
    <location>
        <begin position="35"/>
        <end position="44"/>
    </location>
</feature>
<evidence type="ECO:0000256" key="6">
    <source>
        <dbReference type="SAM" id="MobiDB-lite"/>
    </source>
</evidence>
<dbReference type="InterPro" id="IPR000435">
    <property type="entry name" value="Tektins"/>
</dbReference>
<dbReference type="EMBL" id="JAHXZJ010000001">
    <property type="protein sequence ID" value="KAH0566892.1"/>
    <property type="molecule type" value="Genomic_DNA"/>
</dbReference>
<organism evidence="7 8">
    <name type="scientific">Cotesia glomerata</name>
    <name type="common">Lepidopteran parasitic wasp</name>
    <name type="synonym">Apanteles glomeratus</name>
    <dbReference type="NCBI Taxonomy" id="32391"/>
    <lineage>
        <taxon>Eukaryota</taxon>
        <taxon>Metazoa</taxon>
        <taxon>Ecdysozoa</taxon>
        <taxon>Arthropoda</taxon>
        <taxon>Hexapoda</taxon>
        <taxon>Insecta</taxon>
        <taxon>Pterygota</taxon>
        <taxon>Neoptera</taxon>
        <taxon>Endopterygota</taxon>
        <taxon>Hymenoptera</taxon>
        <taxon>Apocrita</taxon>
        <taxon>Ichneumonoidea</taxon>
        <taxon>Braconidae</taxon>
        <taxon>Microgastrinae</taxon>
        <taxon>Cotesia</taxon>
    </lineage>
</organism>
<dbReference type="AlphaFoldDB" id="A0AAV7J6T0"/>
<dbReference type="InterPro" id="IPR048256">
    <property type="entry name" value="Tektin-like"/>
</dbReference>
<feature type="region of interest" description="Disordered" evidence="6">
    <location>
        <begin position="27"/>
        <end position="51"/>
    </location>
</feature>
<dbReference type="GO" id="GO:0005737">
    <property type="term" value="C:cytoplasm"/>
    <property type="evidence" value="ECO:0007669"/>
    <property type="project" value="UniProtKB-SubCell"/>
</dbReference>
<evidence type="ECO:0000256" key="4">
    <source>
        <dbReference type="ARBA" id="ARBA00023054"/>
    </source>
</evidence>
<keyword evidence="4 5" id="KW-0175">Coiled coil</keyword>
<dbReference type="PRINTS" id="PR00511">
    <property type="entry name" value="TEKTIN"/>
</dbReference>
<dbReference type="GO" id="GO:0005929">
    <property type="term" value="C:cilium"/>
    <property type="evidence" value="ECO:0007669"/>
    <property type="project" value="UniProtKB-ARBA"/>
</dbReference>
<gene>
    <name evidence="7" type="ORF">KQX54_005205</name>
</gene>
<dbReference type="Pfam" id="PF03148">
    <property type="entry name" value="Tektin"/>
    <property type="match status" value="2"/>
</dbReference>
<accession>A0AAV7J6T0</accession>
<feature type="coiled-coil region" evidence="5">
    <location>
        <begin position="278"/>
        <end position="305"/>
    </location>
</feature>
<keyword evidence="8" id="KW-1185">Reference proteome</keyword>
<dbReference type="Proteomes" id="UP000826195">
    <property type="component" value="Unassembled WGS sequence"/>
</dbReference>
<keyword evidence="3" id="KW-0963">Cytoplasm</keyword>
<dbReference type="GO" id="GO:0015630">
    <property type="term" value="C:microtubule cytoskeleton"/>
    <property type="evidence" value="ECO:0007669"/>
    <property type="project" value="TreeGrafter"/>
</dbReference>
<evidence type="ECO:0000256" key="5">
    <source>
        <dbReference type="SAM" id="Coils"/>
    </source>
</evidence>
<proteinExistence type="inferred from homology"/>
<comment type="caution">
    <text evidence="7">The sequence shown here is derived from an EMBL/GenBank/DDBJ whole genome shotgun (WGS) entry which is preliminary data.</text>
</comment>
<evidence type="ECO:0000313" key="8">
    <source>
        <dbReference type="Proteomes" id="UP000826195"/>
    </source>
</evidence>
<evidence type="ECO:0000256" key="3">
    <source>
        <dbReference type="ARBA" id="ARBA00022490"/>
    </source>
</evidence>
<comment type="subcellular location">
    <subcellularLocation>
        <location evidence="1">Cytoplasm</location>
    </subcellularLocation>
</comment>
<dbReference type="GO" id="GO:0005634">
    <property type="term" value="C:nucleus"/>
    <property type="evidence" value="ECO:0007669"/>
    <property type="project" value="TreeGrafter"/>
</dbReference>
<feature type="coiled-coil region" evidence="5">
    <location>
        <begin position="472"/>
        <end position="520"/>
    </location>
</feature>
<comment type="similarity">
    <text evidence="2">Belongs to the tektin family.</text>
</comment>
<evidence type="ECO:0008006" key="9">
    <source>
        <dbReference type="Google" id="ProtNLM"/>
    </source>
</evidence>
<reference evidence="7 8" key="1">
    <citation type="journal article" date="2021" name="J. Hered.">
        <title>A chromosome-level genome assembly of the parasitoid wasp, Cotesia glomerata (Hymenoptera: Braconidae).</title>
        <authorList>
            <person name="Pinto B.J."/>
            <person name="Weis J.J."/>
            <person name="Gamble T."/>
            <person name="Ode P.J."/>
            <person name="Paul R."/>
            <person name="Zaspel J.M."/>
        </authorList>
    </citation>
    <scope>NUCLEOTIDE SEQUENCE [LARGE SCALE GENOMIC DNA]</scope>
    <source>
        <strain evidence="7">CgM1</strain>
    </source>
</reference>
<dbReference type="PANTHER" id="PTHR19960">
    <property type="entry name" value="TEKTIN"/>
    <property type="match status" value="1"/>
</dbReference>
<dbReference type="PANTHER" id="PTHR19960:SF12">
    <property type="entry name" value="TEKTIN-4"/>
    <property type="match status" value="1"/>
</dbReference>
<dbReference type="GO" id="GO:0060271">
    <property type="term" value="P:cilium assembly"/>
    <property type="evidence" value="ECO:0007669"/>
    <property type="project" value="TreeGrafter"/>
</dbReference>
<feature type="coiled-coil region" evidence="5">
    <location>
        <begin position="731"/>
        <end position="758"/>
    </location>
</feature>
<name>A0AAV7J6T0_COTGL</name>
<feature type="coiled-coil region" evidence="5">
    <location>
        <begin position="801"/>
        <end position="831"/>
    </location>
</feature>
<protein>
    <recommendedName>
        <fullName evidence="9">Tektin</fullName>
    </recommendedName>
</protein>
<evidence type="ECO:0000313" key="7">
    <source>
        <dbReference type="EMBL" id="KAH0566892.1"/>
    </source>
</evidence>
<evidence type="ECO:0000256" key="1">
    <source>
        <dbReference type="ARBA" id="ARBA00004496"/>
    </source>
</evidence>
<dbReference type="GO" id="GO:0060294">
    <property type="term" value="P:cilium movement involved in cell motility"/>
    <property type="evidence" value="ECO:0007669"/>
    <property type="project" value="InterPro"/>
</dbReference>